<keyword evidence="1" id="KW-1133">Transmembrane helix</keyword>
<sequence length="169" mass="18949">MTTEENQVNRKQQAGRTWLEFILLLCTLGLLVVVAVPKFYDYEADANVTALKGLKSAIDNVMVQTYEQAQASNIADQPRGTLTVEGVTIDVQFGYPVANDLPQLIGVLKEEERWLPKPHDSQAGVDYVWMYHDNPAPSCYLSYYEATPTQHAKTELVIRPSCQEAPMSQ</sequence>
<accession>A0ABY7LCV0</accession>
<evidence type="ECO:0000256" key="1">
    <source>
        <dbReference type="SAM" id="Phobius"/>
    </source>
</evidence>
<proteinExistence type="predicted"/>
<keyword evidence="1" id="KW-0472">Membrane</keyword>
<keyword evidence="1" id="KW-0812">Transmembrane</keyword>
<dbReference type="EMBL" id="CP114584">
    <property type="protein sequence ID" value="WBA15064.1"/>
    <property type="molecule type" value="Genomic_DNA"/>
</dbReference>
<protein>
    <recommendedName>
        <fullName evidence="4">MSHA biogenesis protein MshA</fullName>
    </recommendedName>
</protein>
<feature type="transmembrane region" description="Helical" evidence="1">
    <location>
        <begin position="21"/>
        <end position="40"/>
    </location>
</feature>
<keyword evidence="3" id="KW-1185">Reference proteome</keyword>
<dbReference type="Proteomes" id="UP001164676">
    <property type="component" value="Chromosome"/>
</dbReference>
<reference evidence="2" key="1">
    <citation type="submission" date="2022-09" db="EMBL/GenBank/DDBJ databases">
        <authorList>
            <person name="Li Z.-J."/>
        </authorList>
    </citation>
    <scope>NUCLEOTIDE SEQUENCE</scope>
    <source>
        <strain evidence="2">TGB10</strain>
    </source>
</reference>
<organism evidence="2 3">
    <name type="scientific">Salinivibrio proteolyticus</name>
    <dbReference type="NCBI Taxonomy" id="334715"/>
    <lineage>
        <taxon>Bacteria</taxon>
        <taxon>Pseudomonadati</taxon>
        <taxon>Pseudomonadota</taxon>
        <taxon>Gammaproteobacteria</taxon>
        <taxon>Vibrionales</taxon>
        <taxon>Vibrionaceae</taxon>
        <taxon>Salinivibrio</taxon>
    </lineage>
</organism>
<gene>
    <name evidence="2" type="ORF">N7E60_01745</name>
</gene>
<name>A0ABY7LCV0_9GAMM</name>
<evidence type="ECO:0000313" key="3">
    <source>
        <dbReference type="Proteomes" id="UP001164676"/>
    </source>
</evidence>
<dbReference type="RefSeq" id="WP_077456336.1">
    <property type="nucleotide sequence ID" value="NZ_CP114584.1"/>
</dbReference>
<evidence type="ECO:0008006" key="4">
    <source>
        <dbReference type="Google" id="ProtNLM"/>
    </source>
</evidence>
<evidence type="ECO:0000313" key="2">
    <source>
        <dbReference type="EMBL" id="WBA15064.1"/>
    </source>
</evidence>